<dbReference type="Proteomes" id="UP001497680">
    <property type="component" value="Unassembled WGS sequence"/>
</dbReference>
<reference evidence="1 2" key="1">
    <citation type="journal article" date="2022" name="New Phytol.">
        <title>Ecological generalism drives hyperdiversity of secondary metabolite gene clusters in xylarialean endophytes.</title>
        <authorList>
            <person name="Franco M.E.E."/>
            <person name="Wisecaver J.H."/>
            <person name="Arnold A.E."/>
            <person name="Ju Y.M."/>
            <person name="Slot J.C."/>
            <person name="Ahrendt S."/>
            <person name="Moore L.P."/>
            <person name="Eastman K.E."/>
            <person name="Scott K."/>
            <person name="Konkel Z."/>
            <person name="Mondo S.J."/>
            <person name="Kuo A."/>
            <person name="Hayes R.D."/>
            <person name="Haridas S."/>
            <person name="Andreopoulos B."/>
            <person name="Riley R."/>
            <person name="LaButti K."/>
            <person name="Pangilinan J."/>
            <person name="Lipzen A."/>
            <person name="Amirebrahimi M."/>
            <person name="Yan J."/>
            <person name="Adam C."/>
            <person name="Keymanesh K."/>
            <person name="Ng V."/>
            <person name="Louie K."/>
            <person name="Northen T."/>
            <person name="Drula E."/>
            <person name="Henrissat B."/>
            <person name="Hsieh H.M."/>
            <person name="Youens-Clark K."/>
            <person name="Lutzoni F."/>
            <person name="Miadlikowska J."/>
            <person name="Eastwood D.C."/>
            <person name="Hamelin R.C."/>
            <person name="Grigoriev I.V."/>
            <person name="U'Ren J.M."/>
        </authorList>
    </citation>
    <scope>NUCLEOTIDE SEQUENCE [LARGE SCALE GENOMIC DNA]</scope>
    <source>
        <strain evidence="1 2">ER1909</strain>
    </source>
</reference>
<organism evidence="1 2">
    <name type="scientific">Hypoxylon rubiginosum</name>
    <dbReference type="NCBI Taxonomy" id="110542"/>
    <lineage>
        <taxon>Eukaryota</taxon>
        <taxon>Fungi</taxon>
        <taxon>Dikarya</taxon>
        <taxon>Ascomycota</taxon>
        <taxon>Pezizomycotina</taxon>
        <taxon>Sordariomycetes</taxon>
        <taxon>Xylariomycetidae</taxon>
        <taxon>Xylariales</taxon>
        <taxon>Hypoxylaceae</taxon>
        <taxon>Hypoxylon</taxon>
    </lineage>
</organism>
<proteinExistence type="predicted"/>
<keyword evidence="2" id="KW-1185">Reference proteome</keyword>
<protein>
    <submittedName>
        <fullName evidence="1">Uncharacterized protein</fullName>
    </submittedName>
</protein>
<evidence type="ECO:0000313" key="2">
    <source>
        <dbReference type="Proteomes" id="UP001497680"/>
    </source>
</evidence>
<dbReference type="EMBL" id="MU394280">
    <property type="protein sequence ID" value="KAI6093533.1"/>
    <property type="molecule type" value="Genomic_DNA"/>
</dbReference>
<accession>A0ACC0DLR5</accession>
<evidence type="ECO:0000313" key="1">
    <source>
        <dbReference type="EMBL" id="KAI6093533.1"/>
    </source>
</evidence>
<sequence>MTIDCLKALITNVPDWLKRLDELNGQIDQRQQDLANLPENQVQSSARSVRNVGSTESLKPRDEGPAIPDETRAATPPPVTQNSTSQQGAVEAPSSPVSEPKSKTSLQRQTNEVKATAQRRARATLRRKQKTDSMISNEQTAVQRYRSRNMIIVYYDSYVQSFFEELVKFVSLQRNSMRKAKMAAKVAQIRRMAELEMPDEDDEEDDAAGGSDELKPRDGHIAADTNAIAPKPKNDGPEELRLRFMSTRQMGSRPLPAGRLQMRGTRAGLTGRLGSFQEKGDIWEELDKGLEFVQGTCEHAAHQFLRDGDCSDEVEKIKTRLAQTKEMADKELARMLEENPNAEATAEPPVQSRSYRPTTMRRSVTPKSPPPPKRDVIEVEDEGVQDMDGIQPAQASTKPTDDPSS</sequence>
<gene>
    <name evidence="1" type="ORF">F4821DRAFT_1545</name>
</gene>
<comment type="caution">
    <text evidence="1">The sequence shown here is derived from an EMBL/GenBank/DDBJ whole genome shotgun (WGS) entry which is preliminary data.</text>
</comment>
<name>A0ACC0DLR5_9PEZI</name>